<dbReference type="InterPro" id="IPR011989">
    <property type="entry name" value="ARM-like"/>
</dbReference>
<dbReference type="GO" id="GO:0005886">
    <property type="term" value="C:plasma membrane"/>
    <property type="evidence" value="ECO:0007669"/>
    <property type="project" value="UniProtKB-SubCell"/>
</dbReference>
<dbReference type="GO" id="GO:0006661">
    <property type="term" value="P:phosphatidylinositol biosynthetic process"/>
    <property type="evidence" value="ECO:0007669"/>
    <property type="project" value="InterPro"/>
</dbReference>
<dbReference type="AlphaFoldDB" id="A0A914GZY1"/>
<name>A0A914GZY1_GLORO</name>
<dbReference type="Gene3D" id="3.40.630.30">
    <property type="match status" value="1"/>
</dbReference>
<feature type="transmembrane region" description="Helical" evidence="17">
    <location>
        <begin position="748"/>
        <end position="767"/>
    </location>
</feature>
<evidence type="ECO:0000313" key="20">
    <source>
        <dbReference type="WBParaSite" id="Gr19_v10_g12345.t5"/>
    </source>
</evidence>
<dbReference type="Proteomes" id="UP000887572">
    <property type="component" value="Unplaced"/>
</dbReference>
<comment type="similarity">
    <text evidence="4">Belongs to the VAC14 family.</text>
</comment>
<sequence length="1081" mass="122363">MSDNQHHAPLSQAIVRTLTDKLYEKRKAAALEIEKQARDYVRNDNMVDLERLIKVLEQLATAPNGNTRKGGLIGLAATAIGLGNKFAIPYAQRLLEPVFACFSDADSRVRYFACEALYNIVKIVKMAALEHFEQLFDILWKLSSDPDQNVRNGSELLDRLVKEIVVSKHGFDLEALILLIRERIYSVNSSNRRFIISWLYTTLTVPEFSIGQYFPEVIDGVFKALEDPSPAVREATITVLTEMLHKLEPKEGIPPVDICSIVNVLVVQANSQTDTTRELSVQWMDQITVYYGDRILPQLSSFLLSILPHLESGEQGQIARSDQLNQRLTELLKFDSPIPVEPTVEVLLAHLRHERMETRMATLNWIRHLHSIQSNNMFRYMDRFFPILLELLSDPADDVLMLDIMLITEICGQPKQQQQLDIRSLRLGEELNQELKSVSPYLVKFSVALLKMFKDDDKLIDERGIHIVRQVCLLLEPTDVFRSLALLLGTTSTTMSLSMNTKDPFPDLQFVAKMVRILNQILMTTSCFPFGSDSVARSKMIPICLLSLYLLSQNYQHALELIPRLSEIDITFELLTEVDRVVQLIESPILAYVRMDLLHPDHQKPLSALLSALLMLLPQSDAFAVLQKRLQAVPHLAVLDGMKKTGRPPPSVPSSAKIKFKELIQHFDKVTAIRLNASRFSSININRNLLSFTATTSTVGMFLCGLQICSRIRKRGSTDGTGVAPFFLTSVSCICWLGYGLLRRDQTVIFVNGVGLVFQTVYLIYYYTKTRLKSRLNRLIFLEMVISVITAMVINGDLLNENEKENLLGVVCMLLNIATIASPLVDVGQVVRTKSTESLPFMLCVANMAVCVQWLFYGFLEICQFAFLSLRSLTQSALSSPPCSCPCLSFTRERTNSSRINANDSIVGDCAVLVPYCLKHVQKYHVWMGSEELRRETCSEALTLEEEEQMQGAWRDDPDKLTFIILDRRTMERSGGDEMASMVGDINAFLCSGQIMDFVGEEWNITGGDGRLDGRRCFELSVMLAEPGLRPSTYRRIGFHRKNRDCAFSEVFESITLRLDLQQAKELVKDVQLRIESYTQS</sequence>
<evidence type="ECO:0000256" key="7">
    <source>
        <dbReference type="ARBA" id="ARBA00022448"/>
    </source>
</evidence>
<dbReference type="PANTHER" id="PTHR16023">
    <property type="entry name" value="TAX1 BINDING PROTEIN-RELATED"/>
    <property type="match status" value="1"/>
</dbReference>
<evidence type="ECO:0000256" key="12">
    <source>
        <dbReference type="ARBA" id="ARBA00022989"/>
    </source>
</evidence>
<keyword evidence="8" id="KW-1003">Cell membrane</keyword>
<dbReference type="GO" id="GO:0070772">
    <property type="term" value="C:PAS complex"/>
    <property type="evidence" value="ECO:0007669"/>
    <property type="project" value="InterPro"/>
</dbReference>
<dbReference type="WBParaSite" id="Gr19_v10_g12345.t5">
    <property type="protein sequence ID" value="Gr19_v10_g12345.t5"/>
    <property type="gene ID" value="Gr19_v10_g12345"/>
</dbReference>
<keyword evidence="13" id="KW-0333">Golgi apparatus</keyword>
<evidence type="ECO:0000256" key="10">
    <source>
        <dbReference type="ARBA" id="ARBA00022692"/>
    </source>
</evidence>
<evidence type="ECO:0000256" key="14">
    <source>
        <dbReference type="ARBA" id="ARBA00023136"/>
    </source>
</evidence>
<keyword evidence="11" id="KW-0677">Repeat</keyword>
<dbReference type="InterPro" id="IPR004316">
    <property type="entry name" value="SWEET_rpt"/>
</dbReference>
<keyword evidence="19" id="KW-1185">Reference proteome</keyword>
<evidence type="ECO:0000256" key="1">
    <source>
        <dbReference type="ARBA" id="ARBA00004651"/>
    </source>
</evidence>
<protein>
    <recommendedName>
        <fullName evidence="5">Protein VAC14 homolog</fullName>
    </recommendedName>
    <alternativeName>
        <fullName evidence="6">Sugar transporter SWEET1</fullName>
    </alternativeName>
</protein>
<feature type="transmembrane region" description="Helical" evidence="17">
    <location>
        <begin position="689"/>
        <end position="709"/>
    </location>
</feature>
<evidence type="ECO:0000256" key="17">
    <source>
        <dbReference type="SAM" id="Phobius"/>
    </source>
</evidence>
<evidence type="ECO:0000256" key="16">
    <source>
        <dbReference type="ARBA" id="ARBA00047092"/>
    </source>
</evidence>
<feature type="transmembrane region" description="Helical" evidence="17">
    <location>
        <begin position="721"/>
        <end position="742"/>
    </location>
</feature>
<comment type="subcellular location">
    <subcellularLocation>
        <location evidence="1">Cell membrane</location>
        <topology evidence="1">Multi-pass membrane protein</topology>
    </subcellularLocation>
    <subcellularLocation>
        <location evidence="2">Golgi apparatus membrane</location>
        <topology evidence="2">Multi-pass membrane protein</topology>
    </subcellularLocation>
</comment>
<evidence type="ECO:0000256" key="6">
    <source>
        <dbReference type="ARBA" id="ARBA00021741"/>
    </source>
</evidence>
<dbReference type="GO" id="GO:0010008">
    <property type="term" value="C:endosome membrane"/>
    <property type="evidence" value="ECO:0007669"/>
    <property type="project" value="TreeGrafter"/>
</dbReference>
<comment type="similarity">
    <text evidence="3">Belongs to the SWEET sugar transporter family.</text>
</comment>
<reference evidence="20" key="1">
    <citation type="submission" date="2022-11" db="UniProtKB">
        <authorList>
            <consortium name="WormBaseParasite"/>
        </authorList>
    </citation>
    <scope>IDENTIFICATION</scope>
</reference>
<evidence type="ECO:0000256" key="9">
    <source>
        <dbReference type="ARBA" id="ARBA00022597"/>
    </source>
</evidence>
<proteinExistence type="inferred from homology"/>
<dbReference type="Pfam" id="PF03083">
    <property type="entry name" value="MtN3_slv"/>
    <property type="match status" value="2"/>
</dbReference>
<evidence type="ECO:0000313" key="19">
    <source>
        <dbReference type="Proteomes" id="UP000887572"/>
    </source>
</evidence>
<feature type="transmembrane region" description="Helical" evidence="17">
    <location>
        <begin position="779"/>
        <end position="795"/>
    </location>
</feature>
<dbReference type="Gene3D" id="1.25.10.10">
    <property type="entry name" value="Leucine-rich Repeat Variant"/>
    <property type="match status" value="2"/>
</dbReference>
<evidence type="ECO:0000256" key="15">
    <source>
        <dbReference type="ARBA" id="ARBA00045654"/>
    </source>
</evidence>
<evidence type="ECO:0000256" key="8">
    <source>
        <dbReference type="ARBA" id="ARBA00022475"/>
    </source>
</evidence>
<evidence type="ECO:0000256" key="13">
    <source>
        <dbReference type="ARBA" id="ARBA00023034"/>
    </source>
</evidence>
<evidence type="ECO:0000256" key="3">
    <source>
        <dbReference type="ARBA" id="ARBA00007809"/>
    </source>
</evidence>
<feature type="domain" description="Vacuolar protein 14 C-terminal Fig4-binding" evidence="18">
    <location>
        <begin position="542"/>
        <end position="633"/>
    </location>
</feature>
<dbReference type="Pfam" id="PF11916">
    <property type="entry name" value="Vac14_Fig4_bd"/>
    <property type="match status" value="2"/>
</dbReference>
<dbReference type="InterPro" id="IPR026825">
    <property type="entry name" value="Vac14"/>
</dbReference>
<dbReference type="SUPFAM" id="SSF48371">
    <property type="entry name" value="ARM repeat"/>
    <property type="match status" value="1"/>
</dbReference>
<keyword evidence="14 17" id="KW-0472">Membrane</keyword>
<evidence type="ECO:0000259" key="18">
    <source>
        <dbReference type="Pfam" id="PF11916"/>
    </source>
</evidence>
<dbReference type="GO" id="GO:0000139">
    <property type="term" value="C:Golgi membrane"/>
    <property type="evidence" value="ECO:0007669"/>
    <property type="project" value="UniProtKB-SubCell"/>
</dbReference>
<dbReference type="FunFam" id="1.20.1280.290:FF:000010">
    <property type="entry name" value="Sugar transporter SWEET"/>
    <property type="match status" value="1"/>
</dbReference>
<dbReference type="Gene3D" id="1.20.1280.290">
    <property type="match status" value="2"/>
</dbReference>
<organism evidence="19 20">
    <name type="scientific">Globodera rostochiensis</name>
    <name type="common">Golden nematode worm</name>
    <name type="synonym">Heterodera rostochiensis</name>
    <dbReference type="NCBI Taxonomy" id="31243"/>
    <lineage>
        <taxon>Eukaryota</taxon>
        <taxon>Metazoa</taxon>
        <taxon>Ecdysozoa</taxon>
        <taxon>Nematoda</taxon>
        <taxon>Chromadorea</taxon>
        <taxon>Rhabditida</taxon>
        <taxon>Tylenchina</taxon>
        <taxon>Tylenchomorpha</taxon>
        <taxon>Tylenchoidea</taxon>
        <taxon>Heteroderidae</taxon>
        <taxon>Heteroderinae</taxon>
        <taxon>Globodera</taxon>
    </lineage>
</organism>
<comment type="function">
    <text evidence="15">Scaffold protein component of the PI(3,5)P2 regulatory complex which regulates both the synthesis and turnover of phosphatidylinositol 3,5-bisphosphate (PtdIns(3,5)P2). Pentamerizes into a star-shaped structure and nucleates the assembly of the complex. The pentamer binds a single copy each of PIKFYVE and FIG4 and coordinates both PIKfyve kinase activity and FIG4 phosphatase activity, being required to maintain normal levels of phosphatidylinositol 3-phosphate (PtdIns(3)P) and phosphatidylinositol 5-phosphate (PtdIns(5)P). Plays a role in the biogenesis of endosome carrier vesicles (ECV) / multivesicular bodies (MVB) transport intermediates from early endosomes.</text>
</comment>
<dbReference type="PANTHER" id="PTHR16023:SF0">
    <property type="entry name" value="PROTEIN VAC14 HOMOLOG"/>
    <property type="match status" value="1"/>
</dbReference>
<evidence type="ECO:0000256" key="11">
    <source>
        <dbReference type="ARBA" id="ARBA00022737"/>
    </source>
</evidence>
<feature type="domain" description="Vacuolar protein 14 C-terminal Fig4-binding" evidence="18">
    <location>
        <begin position="458"/>
        <end position="526"/>
    </location>
</feature>
<feature type="transmembrane region" description="Helical" evidence="17">
    <location>
        <begin position="839"/>
        <end position="860"/>
    </location>
</feature>
<keyword evidence="7" id="KW-0813">Transport</keyword>
<evidence type="ECO:0000256" key="4">
    <source>
        <dbReference type="ARBA" id="ARBA00010225"/>
    </source>
</evidence>
<accession>A0A914GZY1</accession>
<dbReference type="Pfam" id="PF12755">
    <property type="entry name" value="Vac14_Fab1_bd"/>
    <property type="match status" value="1"/>
</dbReference>
<keyword evidence="12 17" id="KW-1133">Transmembrane helix</keyword>
<keyword evidence="9" id="KW-0762">Sugar transport</keyword>
<evidence type="ECO:0000256" key="5">
    <source>
        <dbReference type="ARBA" id="ARBA00013840"/>
    </source>
</evidence>
<evidence type="ECO:0000256" key="2">
    <source>
        <dbReference type="ARBA" id="ARBA00004653"/>
    </source>
</evidence>
<dbReference type="InterPro" id="IPR021841">
    <property type="entry name" value="VAC14_Fig4p-bd"/>
</dbReference>
<feature type="transmembrane region" description="Helical" evidence="17">
    <location>
        <begin position="807"/>
        <end position="827"/>
    </location>
</feature>
<comment type="subunit">
    <text evidence="16">Forms pentamers. Component of the PI(3,5)P2 regulatory complex/PAS complex, at least composed of PIKFYVE, FIG4 and VAC14. VAC14 nucleates the assembly of the complex and serves as a scaffold by pentamerizing into a star-shaped structure, which can bind a single copy each of PIKFYVE and FIG4 and coordinates their activities. Interacts with NOS1.</text>
</comment>
<dbReference type="InterPro" id="IPR016024">
    <property type="entry name" value="ARM-type_fold"/>
</dbReference>
<keyword evidence="10 17" id="KW-0812">Transmembrane</keyword>